<reference evidence="4 5" key="1">
    <citation type="submission" date="2016-10" db="EMBL/GenBank/DDBJ databases">
        <authorList>
            <person name="Varghese N."/>
            <person name="Submissions S."/>
        </authorList>
    </citation>
    <scope>NUCLEOTIDE SEQUENCE [LARGE SCALE GENOMIC DNA]</scope>
    <source>
        <strain evidence="4 5">DSM 17997</strain>
    </source>
</reference>
<keyword evidence="2" id="KW-0812">Transmembrane</keyword>
<proteinExistence type="predicted"/>
<keyword evidence="2" id="KW-0472">Membrane</keyword>
<sequence>MKKIAYLLSVMFLFSAFAPAAMAKGVKKEKTELTAEQLVRVGEIESRVAEIKSMDFSEMSKAEKNSVKTELKEMNKEARALNNGVYLSVGAIIVILLIVILLT</sequence>
<dbReference type="EMBL" id="FNQC01000002">
    <property type="protein sequence ID" value="SDY62122.1"/>
    <property type="molecule type" value="Genomic_DNA"/>
</dbReference>
<protein>
    <recommendedName>
        <fullName evidence="6">Seryl-tRNA synthetase</fullName>
    </recommendedName>
</protein>
<name>A0A1H3LCI5_9BACT</name>
<keyword evidence="3" id="KW-0732">Signal</keyword>
<feature type="coiled-coil region" evidence="1">
    <location>
        <begin position="57"/>
        <end position="84"/>
    </location>
</feature>
<keyword evidence="1" id="KW-0175">Coiled coil</keyword>
<evidence type="ECO:0000256" key="3">
    <source>
        <dbReference type="SAM" id="SignalP"/>
    </source>
</evidence>
<feature type="transmembrane region" description="Helical" evidence="2">
    <location>
        <begin position="84"/>
        <end position="102"/>
    </location>
</feature>
<organism evidence="4 5">
    <name type="scientific">Rhodonellum ikkaensis</name>
    <dbReference type="NCBI Taxonomy" id="336829"/>
    <lineage>
        <taxon>Bacteria</taxon>
        <taxon>Pseudomonadati</taxon>
        <taxon>Bacteroidota</taxon>
        <taxon>Cytophagia</taxon>
        <taxon>Cytophagales</taxon>
        <taxon>Cytophagaceae</taxon>
        <taxon>Rhodonellum</taxon>
    </lineage>
</organism>
<evidence type="ECO:0000313" key="5">
    <source>
        <dbReference type="Proteomes" id="UP000199663"/>
    </source>
</evidence>
<dbReference type="RefSeq" id="WP_019596370.1">
    <property type="nucleotide sequence ID" value="NZ_FNQC01000002.1"/>
</dbReference>
<feature type="chain" id="PRO_5045192185" description="Seryl-tRNA synthetase" evidence="3">
    <location>
        <begin position="24"/>
        <end position="103"/>
    </location>
</feature>
<keyword evidence="5" id="KW-1185">Reference proteome</keyword>
<evidence type="ECO:0000256" key="2">
    <source>
        <dbReference type="SAM" id="Phobius"/>
    </source>
</evidence>
<gene>
    <name evidence="4" type="ORF">SAMN05444412_1024</name>
</gene>
<comment type="caution">
    <text evidence="4">The sequence shown here is derived from an EMBL/GenBank/DDBJ whole genome shotgun (WGS) entry which is preliminary data.</text>
</comment>
<evidence type="ECO:0000313" key="4">
    <source>
        <dbReference type="EMBL" id="SDY62122.1"/>
    </source>
</evidence>
<feature type="signal peptide" evidence="3">
    <location>
        <begin position="1"/>
        <end position="23"/>
    </location>
</feature>
<dbReference type="Proteomes" id="UP000199663">
    <property type="component" value="Unassembled WGS sequence"/>
</dbReference>
<evidence type="ECO:0000256" key="1">
    <source>
        <dbReference type="SAM" id="Coils"/>
    </source>
</evidence>
<keyword evidence="2" id="KW-1133">Transmembrane helix</keyword>
<evidence type="ECO:0008006" key="6">
    <source>
        <dbReference type="Google" id="ProtNLM"/>
    </source>
</evidence>
<accession>A0A1H3LCI5</accession>